<feature type="domain" description="4Fe-4S ferredoxin-type" evidence="4">
    <location>
        <begin position="2"/>
        <end position="31"/>
    </location>
</feature>
<evidence type="ECO:0000256" key="3">
    <source>
        <dbReference type="ARBA" id="ARBA00023014"/>
    </source>
</evidence>
<evidence type="ECO:0000256" key="1">
    <source>
        <dbReference type="ARBA" id="ARBA00022723"/>
    </source>
</evidence>
<reference evidence="5" key="1">
    <citation type="submission" date="2022-09" db="EMBL/GenBank/DDBJ databases">
        <title>Culturomic study of gut microbiota in children with autism spectrum disorder.</title>
        <authorList>
            <person name="Efimov B.A."/>
            <person name="Chaplin A.V."/>
            <person name="Sokolova S.R."/>
            <person name="Pikina A.P."/>
            <person name="Korzhanova M."/>
            <person name="Belova V."/>
            <person name="Korostin D."/>
        </authorList>
    </citation>
    <scope>NUCLEOTIDE SEQUENCE</scope>
    <source>
        <strain evidence="5">ASD5510</strain>
    </source>
</reference>
<organism evidence="5 6">
    <name type="scientific">Hominibacterium faecale</name>
    <dbReference type="NCBI Taxonomy" id="2839743"/>
    <lineage>
        <taxon>Bacteria</taxon>
        <taxon>Bacillati</taxon>
        <taxon>Bacillota</taxon>
        <taxon>Clostridia</taxon>
        <taxon>Peptostreptococcales</taxon>
        <taxon>Anaerovoracaceae</taxon>
        <taxon>Hominibacterium</taxon>
    </lineage>
</organism>
<dbReference type="Gene3D" id="3.30.70.20">
    <property type="match status" value="1"/>
</dbReference>
<evidence type="ECO:0000313" key="6">
    <source>
        <dbReference type="Proteomes" id="UP001065549"/>
    </source>
</evidence>
<evidence type="ECO:0000256" key="2">
    <source>
        <dbReference type="ARBA" id="ARBA00023004"/>
    </source>
</evidence>
<dbReference type="PROSITE" id="PS00198">
    <property type="entry name" value="4FE4S_FER_1"/>
    <property type="match status" value="1"/>
</dbReference>
<feature type="domain" description="4Fe-4S ferredoxin-type" evidence="4">
    <location>
        <begin position="39"/>
        <end position="68"/>
    </location>
</feature>
<dbReference type="PANTHER" id="PTHR43122">
    <property type="entry name" value="FERREDOXIN SUBUNIT OF PYRUVATE:FLAVODOXIN OXIDOREDUCTASE-RELATED"/>
    <property type="match status" value="1"/>
</dbReference>
<name>A0A9J6QJ40_9FIRM</name>
<dbReference type="AlphaFoldDB" id="A0A9J6QJ40"/>
<dbReference type="PROSITE" id="PS51379">
    <property type="entry name" value="4FE4S_FER_2"/>
    <property type="match status" value="2"/>
</dbReference>
<keyword evidence="6" id="KW-1185">Reference proteome</keyword>
<comment type="caution">
    <text evidence="5">The sequence shown here is derived from an EMBL/GenBank/DDBJ whole genome shotgun (WGS) entry which is preliminary data.</text>
</comment>
<protein>
    <submittedName>
        <fullName evidence="5">4Fe-4S binding protein</fullName>
    </submittedName>
</protein>
<dbReference type="SUPFAM" id="SSF54862">
    <property type="entry name" value="4Fe-4S ferredoxins"/>
    <property type="match status" value="1"/>
</dbReference>
<evidence type="ECO:0000259" key="4">
    <source>
        <dbReference type="PROSITE" id="PS51379"/>
    </source>
</evidence>
<dbReference type="Proteomes" id="UP001065549">
    <property type="component" value="Unassembled WGS sequence"/>
</dbReference>
<dbReference type="GO" id="GO:0051536">
    <property type="term" value="F:iron-sulfur cluster binding"/>
    <property type="evidence" value="ECO:0007669"/>
    <property type="project" value="UniProtKB-KW"/>
</dbReference>
<sequence length="71" mass="7856">MAMITVDKACCKGCDICLTVCPKKIFIHSKKRNNYGTNMPDILGAENCILCRMCERLCPDGAINVEEEADT</sequence>
<evidence type="ECO:0000313" key="5">
    <source>
        <dbReference type="EMBL" id="MCU7377121.1"/>
    </source>
</evidence>
<dbReference type="RefSeq" id="WP_148398344.1">
    <property type="nucleotide sequence ID" value="NZ_JAJAGH010000005.1"/>
</dbReference>
<proteinExistence type="predicted"/>
<gene>
    <name evidence="5" type="ORF">OBO34_02000</name>
</gene>
<dbReference type="InterPro" id="IPR017896">
    <property type="entry name" value="4Fe4S_Fe-S-bd"/>
</dbReference>
<dbReference type="Pfam" id="PF12838">
    <property type="entry name" value="Fer4_7"/>
    <property type="match status" value="1"/>
</dbReference>
<keyword evidence="2" id="KW-0408">Iron</keyword>
<dbReference type="GO" id="GO:0046872">
    <property type="term" value="F:metal ion binding"/>
    <property type="evidence" value="ECO:0007669"/>
    <property type="project" value="UniProtKB-KW"/>
</dbReference>
<dbReference type="PANTHER" id="PTHR43122:SF1">
    <property type="entry name" value="IRON-SULFUR-BINDING PROTEIN"/>
    <property type="match status" value="1"/>
</dbReference>
<accession>A0A9J6QJ40</accession>
<dbReference type="EMBL" id="JAOSHN010000001">
    <property type="protein sequence ID" value="MCU7377121.1"/>
    <property type="molecule type" value="Genomic_DNA"/>
</dbReference>
<keyword evidence="1" id="KW-0479">Metal-binding</keyword>
<keyword evidence="3" id="KW-0411">Iron-sulfur</keyword>
<dbReference type="InterPro" id="IPR017900">
    <property type="entry name" value="4Fe4S_Fe_S_CS"/>
</dbReference>